<dbReference type="InterPro" id="IPR023393">
    <property type="entry name" value="START-like_dom_sf"/>
</dbReference>
<evidence type="ECO:0000313" key="1">
    <source>
        <dbReference type="EMBL" id="NVE95348.1"/>
    </source>
</evidence>
<dbReference type="Gene3D" id="3.30.530.20">
    <property type="match status" value="1"/>
</dbReference>
<dbReference type="RefSeq" id="WP_176273579.1">
    <property type="nucleotide sequence ID" value="NZ_JABWTA010000001.1"/>
</dbReference>
<sequence>MATRVELTTHLPIHPDEVWDRVQTSALLEHIAAPMVRFVPASGKFPERWSEGEHPAGMLAFGFLPIGEQTIGIEFPPAQGARRILRDNGHGTLIKRWDHWIFIEPEGQGTRYTDRVDIEAGLLTPFVALFARVFYGHRQRRWRELAETGFVALKG</sequence>
<proteinExistence type="predicted"/>
<dbReference type="SUPFAM" id="SSF55961">
    <property type="entry name" value="Bet v1-like"/>
    <property type="match status" value="1"/>
</dbReference>
<gene>
    <name evidence="1" type="ORF">HUO12_10600</name>
</gene>
<keyword evidence="2" id="KW-1185">Reference proteome</keyword>
<dbReference type="EMBL" id="JABWTA010000001">
    <property type="protein sequence ID" value="NVE95348.1"/>
    <property type="molecule type" value="Genomic_DNA"/>
</dbReference>
<name>A0A850HEM6_9SPHN</name>
<reference evidence="1 2" key="1">
    <citation type="submission" date="2020-06" db="EMBL/GenBank/DDBJ databases">
        <title>Altererythrobacter lutimaris sp. nov., a marine bacterium isolated from a tidal flat.</title>
        <authorList>
            <person name="Kim D."/>
            <person name="Yoo Y."/>
            <person name="Kim J.-J."/>
        </authorList>
    </citation>
    <scope>NUCLEOTIDE SEQUENCE [LARGE SCALE GENOMIC DNA]</scope>
    <source>
        <strain evidence="1 2">JGD-16</strain>
    </source>
</reference>
<evidence type="ECO:0008006" key="3">
    <source>
        <dbReference type="Google" id="ProtNLM"/>
    </source>
</evidence>
<dbReference type="AlphaFoldDB" id="A0A850HEM6"/>
<evidence type="ECO:0000313" key="2">
    <source>
        <dbReference type="Proteomes" id="UP000546031"/>
    </source>
</evidence>
<comment type="caution">
    <text evidence="1">The sequence shown here is derived from an EMBL/GenBank/DDBJ whole genome shotgun (WGS) entry which is preliminary data.</text>
</comment>
<accession>A0A850HEM6</accession>
<dbReference type="Proteomes" id="UP000546031">
    <property type="component" value="Unassembled WGS sequence"/>
</dbReference>
<protein>
    <recommendedName>
        <fullName evidence="3">SRPBCC family protein</fullName>
    </recommendedName>
</protein>
<organism evidence="1 2">
    <name type="scientific">Altererythrobacter lutimaris</name>
    <dbReference type="NCBI Taxonomy" id="2743979"/>
    <lineage>
        <taxon>Bacteria</taxon>
        <taxon>Pseudomonadati</taxon>
        <taxon>Pseudomonadota</taxon>
        <taxon>Alphaproteobacteria</taxon>
        <taxon>Sphingomonadales</taxon>
        <taxon>Erythrobacteraceae</taxon>
        <taxon>Altererythrobacter</taxon>
    </lineage>
</organism>